<evidence type="ECO:0000256" key="3">
    <source>
        <dbReference type="ARBA" id="ARBA00022842"/>
    </source>
</evidence>
<evidence type="ECO:0000259" key="6">
    <source>
        <dbReference type="Pfam" id="PF03328"/>
    </source>
</evidence>
<dbReference type="KEGG" id="cbd:CBUD_1708"/>
<feature type="domain" description="HpcH/HpaI aldolase/citrate lyase" evidence="6">
    <location>
        <begin position="13"/>
        <end position="220"/>
    </location>
</feature>
<feature type="binding site" evidence="4">
    <location>
        <position position="72"/>
    </location>
    <ligand>
        <name>substrate</name>
    </ligand>
</feature>
<comment type="cofactor">
    <cofactor evidence="1">
        <name>Mg(2+)</name>
        <dbReference type="ChEBI" id="CHEBI:18420"/>
    </cofactor>
</comment>
<feature type="binding site" evidence="4">
    <location>
        <position position="131"/>
    </location>
    <ligand>
        <name>substrate</name>
    </ligand>
</feature>
<feature type="binding site" evidence="5">
    <location>
        <position position="131"/>
    </location>
    <ligand>
        <name>Mg(2+)</name>
        <dbReference type="ChEBI" id="CHEBI:18420"/>
    </ligand>
</feature>
<keyword evidence="2 5" id="KW-0479">Metal-binding</keyword>
<protein>
    <submittedName>
        <fullName evidence="7">Citrate lyase beta chain</fullName>
        <ecNumber evidence="7">4.1.3.6</ecNumber>
    </submittedName>
</protein>
<keyword evidence="7" id="KW-0456">Lyase</keyword>
<proteinExistence type="predicted"/>
<dbReference type="GO" id="GO:0000287">
    <property type="term" value="F:magnesium ion binding"/>
    <property type="evidence" value="ECO:0007669"/>
    <property type="project" value="TreeGrafter"/>
</dbReference>
<dbReference type="InterPro" id="IPR011206">
    <property type="entry name" value="Citrate_lyase_beta/mcl1/mcl2"/>
</dbReference>
<dbReference type="InterPro" id="IPR040442">
    <property type="entry name" value="Pyrv_kinase-like_dom_sf"/>
</dbReference>
<dbReference type="SUPFAM" id="SSF51621">
    <property type="entry name" value="Phosphoenolpyruvate/pyruvate domain"/>
    <property type="match status" value="1"/>
</dbReference>
<reference evidence="7 8" key="1">
    <citation type="journal article" date="2009" name="Infect. Immun.">
        <title>Comparative genomics reveal extensive transposon-mediated genomic plasticity and diversity among potential effector proteins within the genus Coxiella.</title>
        <authorList>
            <person name="Beare P.A."/>
            <person name="Unsworth N."/>
            <person name="Andoh M."/>
            <person name="Voth D.E."/>
            <person name="Omsland A."/>
            <person name="Gilk S.D."/>
            <person name="Williams K.P."/>
            <person name="Sobral B.W."/>
            <person name="Kupko J.J.III."/>
            <person name="Porcella S.F."/>
            <person name="Samuel J.E."/>
            <person name="Heinzen R.A."/>
        </authorList>
    </citation>
    <scope>NUCLEOTIDE SEQUENCE [LARGE SCALE GENOMIC DNA]</scope>
    <source>
        <strain evidence="7 8">Dugway 5J108-111</strain>
    </source>
</reference>
<dbReference type="GO" id="GO:0006107">
    <property type="term" value="P:oxaloacetate metabolic process"/>
    <property type="evidence" value="ECO:0007669"/>
    <property type="project" value="TreeGrafter"/>
</dbReference>
<dbReference type="EC" id="4.1.3.6" evidence="7"/>
<evidence type="ECO:0000256" key="4">
    <source>
        <dbReference type="PIRSR" id="PIRSR015582-1"/>
    </source>
</evidence>
<gene>
    <name evidence="7" type="ordered locus">CBUD_1708</name>
</gene>
<accession>A9KGJ6</accession>
<sequence length="288" mass="32338">MNAMLPESIRYARSYLFTPATDPRKFLKGIELGADVVVLDLEDSVALTNKINARKNLINFFSTKKPFITAVRINNIRTIEGLVDLQFLTALKFIPDIIFLPKINHAEEINIVRDLLKPHHRTQPAIMSIIESTKAVVNLIKIAKVSDGIIFGSLDFSVDCDLEPTWDSLRTVRTRMIIAAGNANIACIDTAYFDVNDKQGLIAECMKLRQLGFRAKAAIHTSQIETINQIFIPTDAEIKHATQVLNAYANEVGGIEVLDNQMIGPPFVLRARKILKRASFRKKNDYCL</sequence>
<evidence type="ECO:0000256" key="5">
    <source>
        <dbReference type="PIRSR" id="PIRSR015582-2"/>
    </source>
</evidence>
<keyword evidence="3 5" id="KW-0460">Magnesium</keyword>
<evidence type="ECO:0000256" key="2">
    <source>
        <dbReference type="ARBA" id="ARBA00022723"/>
    </source>
</evidence>
<evidence type="ECO:0000313" key="8">
    <source>
        <dbReference type="Proteomes" id="UP000008555"/>
    </source>
</evidence>
<feature type="binding site" evidence="5">
    <location>
        <position position="155"/>
    </location>
    <ligand>
        <name>Mg(2+)</name>
        <dbReference type="ChEBI" id="CHEBI:18420"/>
    </ligand>
</feature>
<dbReference type="PANTHER" id="PTHR32308">
    <property type="entry name" value="LYASE BETA SUBUNIT, PUTATIVE (AFU_ORTHOLOGUE AFUA_4G13030)-RELATED"/>
    <property type="match status" value="1"/>
</dbReference>
<dbReference type="AlphaFoldDB" id="A9KGJ6"/>
<name>A9KGJ6_COXBN</name>
<dbReference type="EMBL" id="CP000733">
    <property type="protein sequence ID" value="ABS78042.2"/>
    <property type="molecule type" value="Genomic_DNA"/>
</dbReference>
<dbReference type="Pfam" id="PF03328">
    <property type="entry name" value="HpcH_HpaI"/>
    <property type="match status" value="1"/>
</dbReference>
<dbReference type="PIRSF" id="PIRSF015582">
    <property type="entry name" value="Cit_lyase_B"/>
    <property type="match status" value="1"/>
</dbReference>
<dbReference type="Gene3D" id="3.20.20.60">
    <property type="entry name" value="Phosphoenolpyruvate-binding domains"/>
    <property type="match status" value="1"/>
</dbReference>
<dbReference type="InterPro" id="IPR005000">
    <property type="entry name" value="Aldolase/citrate-lyase_domain"/>
</dbReference>
<dbReference type="Proteomes" id="UP000008555">
    <property type="component" value="Chromosome"/>
</dbReference>
<dbReference type="InterPro" id="IPR015813">
    <property type="entry name" value="Pyrv/PenolPyrv_kinase-like_dom"/>
</dbReference>
<organism evidence="7 8">
    <name type="scientific">Coxiella burnetii (strain Dugway 5J108-111)</name>
    <dbReference type="NCBI Taxonomy" id="434922"/>
    <lineage>
        <taxon>Bacteria</taxon>
        <taxon>Pseudomonadati</taxon>
        <taxon>Pseudomonadota</taxon>
        <taxon>Gammaproteobacteria</taxon>
        <taxon>Legionellales</taxon>
        <taxon>Coxiellaceae</taxon>
        <taxon>Coxiella</taxon>
    </lineage>
</organism>
<dbReference type="PANTHER" id="PTHR32308:SF0">
    <property type="entry name" value="HPCH_HPAI ALDOLASE_CITRATE LYASE DOMAIN-CONTAINING PROTEIN"/>
    <property type="match status" value="1"/>
</dbReference>
<evidence type="ECO:0000313" key="7">
    <source>
        <dbReference type="EMBL" id="ABS78042.2"/>
    </source>
</evidence>
<dbReference type="GO" id="GO:0008815">
    <property type="term" value="F:citrate (pro-3S)-lyase activity"/>
    <property type="evidence" value="ECO:0007669"/>
    <property type="project" value="UniProtKB-EC"/>
</dbReference>
<evidence type="ECO:0000256" key="1">
    <source>
        <dbReference type="ARBA" id="ARBA00001946"/>
    </source>
</evidence>
<dbReference type="HOGENOM" id="CLU_044864_2_1_6"/>